<protein>
    <submittedName>
        <fullName evidence="1">Uncharacterized protein</fullName>
    </submittedName>
</protein>
<organism evidence="1">
    <name type="scientific">Anguilla anguilla</name>
    <name type="common">European freshwater eel</name>
    <name type="synonym">Muraena anguilla</name>
    <dbReference type="NCBI Taxonomy" id="7936"/>
    <lineage>
        <taxon>Eukaryota</taxon>
        <taxon>Metazoa</taxon>
        <taxon>Chordata</taxon>
        <taxon>Craniata</taxon>
        <taxon>Vertebrata</taxon>
        <taxon>Euteleostomi</taxon>
        <taxon>Actinopterygii</taxon>
        <taxon>Neopterygii</taxon>
        <taxon>Teleostei</taxon>
        <taxon>Anguilliformes</taxon>
        <taxon>Anguillidae</taxon>
        <taxon>Anguilla</taxon>
    </lineage>
</organism>
<proteinExistence type="predicted"/>
<name>A0A0E9SLY2_ANGAN</name>
<accession>A0A0E9SLY2</accession>
<dbReference type="EMBL" id="GBXM01066266">
    <property type="protein sequence ID" value="JAH42311.1"/>
    <property type="molecule type" value="Transcribed_RNA"/>
</dbReference>
<sequence>MSQPMGCCLGKLDAIRVSLQCSISKLYKNLFYVHTEL</sequence>
<reference evidence="1" key="1">
    <citation type="submission" date="2014-11" db="EMBL/GenBank/DDBJ databases">
        <authorList>
            <person name="Amaro Gonzalez C."/>
        </authorList>
    </citation>
    <scope>NUCLEOTIDE SEQUENCE</scope>
</reference>
<dbReference type="AlphaFoldDB" id="A0A0E9SLY2"/>
<reference evidence="1" key="2">
    <citation type="journal article" date="2015" name="Fish Shellfish Immunol.">
        <title>Early steps in the European eel (Anguilla anguilla)-Vibrio vulnificus interaction in the gills: Role of the RtxA13 toxin.</title>
        <authorList>
            <person name="Callol A."/>
            <person name="Pajuelo D."/>
            <person name="Ebbesson L."/>
            <person name="Teles M."/>
            <person name="MacKenzie S."/>
            <person name="Amaro C."/>
        </authorList>
    </citation>
    <scope>NUCLEOTIDE SEQUENCE</scope>
</reference>
<evidence type="ECO:0000313" key="1">
    <source>
        <dbReference type="EMBL" id="JAH42311.1"/>
    </source>
</evidence>